<name>A0A163J1K9_ABSGL</name>
<accession>A0A163J1K9</accession>
<reference evidence="1" key="1">
    <citation type="submission" date="2016-04" db="EMBL/GenBank/DDBJ databases">
        <authorList>
            <person name="Evans L.H."/>
            <person name="Alamgir A."/>
            <person name="Owens N."/>
            <person name="Weber N.D."/>
            <person name="Virtaneva K."/>
            <person name="Barbian K."/>
            <person name="Babar A."/>
            <person name="Rosenke K."/>
        </authorList>
    </citation>
    <scope>NUCLEOTIDE SEQUENCE [LARGE SCALE GENOMIC DNA]</scope>
    <source>
        <strain evidence="1">CBS 101.48</strain>
    </source>
</reference>
<evidence type="ECO:0000313" key="1">
    <source>
        <dbReference type="EMBL" id="SAL96623.1"/>
    </source>
</evidence>
<gene>
    <name evidence="1" type="primary">ABSGL_02039.1 scaffold 2596</name>
</gene>
<dbReference type="InParanoid" id="A0A163J1K9"/>
<protein>
    <submittedName>
        <fullName evidence="1">Uncharacterized protein</fullName>
    </submittedName>
</protein>
<proteinExistence type="predicted"/>
<evidence type="ECO:0000313" key="2">
    <source>
        <dbReference type="Proteomes" id="UP000078561"/>
    </source>
</evidence>
<dbReference type="EMBL" id="LT551165">
    <property type="protein sequence ID" value="SAL96623.1"/>
    <property type="molecule type" value="Genomic_DNA"/>
</dbReference>
<dbReference type="OrthoDB" id="2254899at2759"/>
<keyword evidence="2" id="KW-1185">Reference proteome</keyword>
<organism evidence="1">
    <name type="scientific">Absidia glauca</name>
    <name type="common">Pin mould</name>
    <dbReference type="NCBI Taxonomy" id="4829"/>
    <lineage>
        <taxon>Eukaryota</taxon>
        <taxon>Fungi</taxon>
        <taxon>Fungi incertae sedis</taxon>
        <taxon>Mucoromycota</taxon>
        <taxon>Mucoromycotina</taxon>
        <taxon>Mucoromycetes</taxon>
        <taxon>Mucorales</taxon>
        <taxon>Cunninghamellaceae</taxon>
        <taxon>Absidia</taxon>
    </lineage>
</organism>
<dbReference type="Proteomes" id="UP000078561">
    <property type="component" value="Unassembled WGS sequence"/>
</dbReference>
<sequence>MSLSIELEHGSICLPQAKSIIGHLVLILDSPSSLDESILCHSSASIRLTGKEATQDDSTENTALDETYRLSEYHQVHHQTFMIPFDLPLPPDVSFLVLECSLTAMWRGLKSTLQLRSMQSSAPPTLSSSSSFSSSSRSLSSFKIDRPRLFWGMSEQAQWQYELELPQQIDPTFAFVLTLRTRMRCFPHKNPSALESCLIGVQLYESLGSGSYRILMTASRIVGEPSLSWSCPCAFSFELDQAPSQSAPHYLQLTLTFCSWRGESDRLQLECTMPMTRMDEKIEPDWLNDTLLHYLQ</sequence>
<dbReference type="AlphaFoldDB" id="A0A163J1K9"/>